<dbReference type="GO" id="GO:0000917">
    <property type="term" value="P:division septum assembly"/>
    <property type="evidence" value="ECO:0007669"/>
    <property type="project" value="UniProtKB-KW"/>
</dbReference>
<comment type="caution">
    <text evidence="7">The sequence shown here is derived from an EMBL/GenBank/DDBJ whole genome shotgun (WGS) entry which is preliminary data.</text>
</comment>
<comment type="similarity">
    <text evidence="2">Belongs to the SsgA family.</text>
</comment>
<evidence type="ECO:0000256" key="4">
    <source>
        <dbReference type="ARBA" id="ARBA00022969"/>
    </source>
</evidence>
<evidence type="ECO:0000313" key="9">
    <source>
        <dbReference type="Proteomes" id="UP000268652"/>
    </source>
</evidence>
<proteinExistence type="inferred from homology"/>
<evidence type="ECO:0000313" key="8">
    <source>
        <dbReference type="EMBL" id="RKN20714.1"/>
    </source>
</evidence>
<evidence type="ECO:0000256" key="1">
    <source>
        <dbReference type="ARBA" id="ARBA00004431"/>
    </source>
</evidence>
<protein>
    <submittedName>
        <fullName evidence="7">SsgA family sporulation/cell division regulator</fullName>
    </submittedName>
</protein>
<dbReference type="Pfam" id="PF04686">
    <property type="entry name" value="SsgA"/>
    <property type="match status" value="1"/>
</dbReference>
<evidence type="ECO:0000256" key="3">
    <source>
        <dbReference type="ARBA" id="ARBA00022618"/>
    </source>
</evidence>
<dbReference type="GO" id="GO:0030428">
    <property type="term" value="C:cell septum"/>
    <property type="evidence" value="ECO:0007669"/>
    <property type="project" value="UniProtKB-SubCell"/>
</dbReference>
<evidence type="ECO:0000313" key="7">
    <source>
        <dbReference type="EMBL" id="RKN07832.1"/>
    </source>
</evidence>
<reference evidence="9 10" key="1">
    <citation type="submission" date="2018-09" db="EMBL/GenBank/DDBJ databases">
        <title>Streptomyces sp. nov. DS1-2, an endophytic actinomycete isolated from roots of Dendrobium scabrilingue.</title>
        <authorList>
            <person name="Kuncharoen N."/>
            <person name="Kudo T."/>
            <person name="Ohkuma M."/>
            <person name="Yuki M."/>
            <person name="Tanasupawat S."/>
        </authorList>
    </citation>
    <scope>NUCLEOTIDE SEQUENCE [LARGE SCALE GENOMIC DNA]</scope>
    <source>
        <strain evidence="7 10">AZ1-7</strain>
        <strain evidence="8 9">DS1-2</strain>
    </source>
</reference>
<dbReference type="OrthoDB" id="3853096at2"/>
<keyword evidence="4" id="KW-0749">Sporulation</keyword>
<evidence type="ECO:0000313" key="10">
    <source>
        <dbReference type="Proteomes" id="UP000275024"/>
    </source>
</evidence>
<keyword evidence="9" id="KW-1185">Reference proteome</keyword>
<accession>A0A3A9W549</accession>
<dbReference type="RefSeq" id="WP_120698067.1">
    <property type="nucleotide sequence ID" value="NZ_RBDX01000013.1"/>
</dbReference>
<organism evidence="7 10">
    <name type="scientific">Streptomyces radicis</name>
    <dbReference type="NCBI Taxonomy" id="1750517"/>
    <lineage>
        <taxon>Bacteria</taxon>
        <taxon>Bacillati</taxon>
        <taxon>Actinomycetota</taxon>
        <taxon>Actinomycetes</taxon>
        <taxon>Kitasatosporales</taxon>
        <taxon>Streptomycetaceae</taxon>
        <taxon>Streptomyces</taxon>
    </lineage>
</organism>
<comment type="subcellular location">
    <subcellularLocation>
        <location evidence="1">Cell septum</location>
    </subcellularLocation>
</comment>
<dbReference type="Gene3D" id="2.30.31.20">
    <property type="entry name" value="Sporulation-specific cell division protein SsgB"/>
    <property type="match status" value="1"/>
</dbReference>
<gene>
    <name evidence="8" type="ORF">D7318_17630</name>
    <name evidence="7" type="ORF">D7319_17290</name>
</gene>
<dbReference type="InterPro" id="IPR006776">
    <property type="entry name" value="SsgB"/>
</dbReference>
<keyword evidence="6" id="KW-0131">Cell cycle</keyword>
<dbReference type="InterPro" id="IPR038658">
    <property type="entry name" value="SsgB_sf"/>
</dbReference>
<dbReference type="Proteomes" id="UP000275024">
    <property type="component" value="Unassembled WGS sequence"/>
</dbReference>
<dbReference type="AlphaFoldDB" id="A0A3A9W549"/>
<evidence type="ECO:0000256" key="6">
    <source>
        <dbReference type="ARBA" id="ARBA00023306"/>
    </source>
</evidence>
<evidence type="ECO:0000256" key="2">
    <source>
        <dbReference type="ARBA" id="ARBA00009323"/>
    </source>
</evidence>
<dbReference type="EMBL" id="RBDY01000012">
    <property type="protein sequence ID" value="RKN20714.1"/>
    <property type="molecule type" value="Genomic_DNA"/>
</dbReference>
<keyword evidence="5" id="KW-0717">Septation</keyword>
<evidence type="ECO:0000256" key="5">
    <source>
        <dbReference type="ARBA" id="ARBA00023210"/>
    </source>
</evidence>
<keyword evidence="3 7" id="KW-0132">Cell division</keyword>
<sequence length="145" mass="15682">MHTTIERELALKLVLSGDRSVPVPARLRYRASDPYAVHMSFHINSDTPVDWAFSRELLVEGLVRPSGQGDVRLWPVIQDEGPVLCLALHSPDGDALLHAPAPTVAAWLQRTLRLVPFGTESVRLIVGDTLCALLGAPDGSDEAAA</sequence>
<dbReference type="EMBL" id="RBDX01000013">
    <property type="protein sequence ID" value="RKN07832.1"/>
    <property type="molecule type" value="Genomic_DNA"/>
</dbReference>
<dbReference type="GO" id="GO:0030435">
    <property type="term" value="P:sporulation resulting in formation of a cellular spore"/>
    <property type="evidence" value="ECO:0007669"/>
    <property type="project" value="UniProtKB-KW"/>
</dbReference>
<dbReference type="Proteomes" id="UP000268652">
    <property type="component" value="Unassembled WGS sequence"/>
</dbReference>
<name>A0A3A9W549_9ACTN</name>